<evidence type="ECO:0000313" key="3">
    <source>
        <dbReference type="Proteomes" id="UP001551695"/>
    </source>
</evidence>
<feature type="compositionally biased region" description="Basic and acidic residues" evidence="1">
    <location>
        <begin position="54"/>
        <end position="65"/>
    </location>
</feature>
<feature type="region of interest" description="Disordered" evidence="1">
    <location>
        <begin position="1"/>
        <end position="32"/>
    </location>
</feature>
<accession>A0ABV3FY93</accession>
<evidence type="ECO:0000256" key="1">
    <source>
        <dbReference type="SAM" id="MobiDB-lite"/>
    </source>
</evidence>
<sequence length="85" mass="9527">MSKNGKYNPRRPEKGRNRPNRPAHRVTVRSVKRTLPDLRQLGRAVIRAALAEADAERAEQAEHRASGTNSTSARATDHRESADEQ</sequence>
<feature type="compositionally biased region" description="Basic and acidic residues" evidence="1">
    <location>
        <begin position="75"/>
        <end position="85"/>
    </location>
</feature>
<evidence type="ECO:0000313" key="2">
    <source>
        <dbReference type="EMBL" id="MEV0710392.1"/>
    </source>
</evidence>
<comment type="caution">
    <text evidence="2">The sequence shown here is derived from an EMBL/GenBank/DDBJ whole genome shotgun (WGS) entry which is preliminary data.</text>
</comment>
<reference evidence="2 3" key="1">
    <citation type="submission" date="2024-06" db="EMBL/GenBank/DDBJ databases">
        <title>The Natural Products Discovery Center: Release of the First 8490 Sequenced Strains for Exploring Actinobacteria Biosynthetic Diversity.</title>
        <authorList>
            <person name="Kalkreuter E."/>
            <person name="Kautsar S.A."/>
            <person name="Yang D."/>
            <person name="Bader C.D."/>
            <person name="Teijaro C.N."/>
            <person name="Fluegel L."/>
            <person name="Davis C.M."/>
            <person name="Simpson J.R."/>
            <person name="Lauterbach L."/>
            <person name="Steele A.D."/>
            <person name="Gui C."/>
            <person name="Meng S."/>
            <person name="Li G."/>
            <person name="Viehrig K."/>
            <person name="Ye F."/>
            <person name="Su P."/>
            <person name="Kiefer A.F."/>
            <person name="Nichols A."/>
            <person name="Cepeda A.J."/>
            <person name="Yan W."/>
            <person name="Fan B."/>
            <person name="Jiang Y."/>
            <person name="Adhikari A."/>
            <person name="Zheng C.-J."/>
            <person name="Schuster L."/>
            <person name="Cowan T.M."/>
            <person name="Smanski M.J."/>
            <person name="Chevrette M.G."/>
            <person name="De Carvalho L.P.S."/>
            <person name="Shen B."/>
        </authorList>
    </citation>
    <scope>NUCLEOTIDE SEQUENCE [LARGE SCALE GENOMIC DNA]</scope>
    <source>
        <strain evidence="2 3">NPDC050403</strain>
    </source>
</reference>
<dbReference type="RefSeq" id="WP_357786263.1">
    <property type="nucleotide sequence ID" value="NZ_JBFAKC010000010.1"/>
</dbReference>
<proteinExistence type="predicted"/>
<gene>
    <name evidence="2" type="ORF">AB0I48_22770</name>
</gene>
<organism evidence="2 3">
    <name type="scientific">Nocardia aurea</name>
    <dbReference type="NCBI Taxonomy" id="2144174"/>
    <lineage>
        <taxon>Bacteria</taxon>
        <taxon>Bacillati</taxon>
        <taxon>Actinomycetota</taxon>
        <taxon>Actinomycetes</taxon>
        <taxon>Mycobacteriales</taxon>
        <taxon>Nocardiaceae</taxon>
        <taxon>Nocardia</taxon>
    </lineage>
</organism>
<protein>
    <submittedName>
        <fullName evidence="2">Uncharacterized protein</fullName>
    </submittedName>
</protein>
<feature type="compositionally biased region" description="Basic residues" evidence="1">
    <location>
        <begin position="17"/>
        <end position="32"/>
    </location>
</feature>
<keyword evidence="3" id="KW-1185">Reference proteome</keyword>
<name>A0ABV3FY93_9NOCA</name>
<dbReference type="EMBL" id="JBFAKC010000010">
    <property type="protein sequence ID" value="MEV0710392.1"/>
    <property type="molecule type" value="Genomic_DNA"/>
</dbReference>
<dbReference type="Proteomes" id="UP001551695">
    <property type="component" value="Unassembled WGS sequence"/>
</dbReference>
<feature type="region of interest" description="Disordered" evidence="1">
    <location>
        <begin position="53"/>
        <end position="85"/>
    </location>
</feature>